<evidence type="ECO:0000256" key="2">
    <source>
        <dbReference type="SAM" id="SignalP"/>
    </source>
</evidence>
<organism evidence="3">
    <name type="scientific">Spumella elongata</name>
    <dbReference type="NCBI Taxonomy" id="89044"/>
    <lineage>
        <taxon>Eukaryota</taxon>
        <taxon>Sar</taxon>
        <taxon>Stramenopiles</taxon>
        <taxon>Ochrophyta</taxon>
        <taxon>Chrysophyceae</taxon>
        <taxon>Chromulinales</taxon>
        <taxon>Chromulinaceae</taxon>
        <taxon>Spumella</taxon>
    </lineage>
</organism>
<accession>A0A7S3HCX4</accession>
<dbReference type="PANTHER" id="PTHR31088">
    <property type="entry name" value="MEMBRANE-ASSOCIATED PROTEIN VIPP1, CHLOROPLASTIC"/>
    <property type="match status" value="1"/>
</dbReference>
<proteinExistence type="inferred from homology"/>
<dbReference type="PANTHER" id="PTHR31088:SF6">
    <property type="entry name" value="PHAGE SHOCK PROTEIN A"/>
    <property type="match status" value="1"/>
</dbReference>
<protein>
    <recommendedName>
        <fullName evidence="4">PspA/IM30 family protein</fullName>
    </recommendedName>
</protein>
<dbReference type="EMBL" id="HBIC01040024">
    <property type="protein sequence ID" value="CAE0291721.1"/>
    <property type="molecule type" value="Transcribed_RNA"/>
</dbReference>
<dbReference type="Pfam" id="PF04012">
    <property type="entry name" value="PspA_IM30"/>
    <property type="match status" value="1"/>
</dbReference>
<feature type="signal peptide" evidence="2">
    <location>
        <begin position="1"/>
        <end position="17"/>
    </location>
</feature>
<sequence>MKYLFLIFLCCWWGTSSFNMHLVNPRRMQTIRRIDPSMNMLSRFFRVIASNINSFIRRMEDPEKIIEQAVLDMQSDLIRVRQSYAEITATLRRMEGQREQMSTNAGEWYCRAQLALAKGDDDLAREALSKRQLQLENVENVTKSLQLQESAVSKLYSSMTGLEKKIFEAKRQKESMIARARTAKTAVNVNDMLSALGDSSSTDAFERMKEKVESLEMQAEIAGELATSTSGTSVNLEKRFQSLEVDDKIEEELKRMRNKNAITTEFMEFQQAPTYIELQPEYERFR</sequence>
<reference evidence="3" key="1">
    <citation type="submission" date="2021-01" db="EMBL/GenBank/DDBJ databases">
        <authorList>
            <person name="Corre E."/>
            <person name="Pelletier E."/>
            <person name="Niang G."/>
            <person name="Scheremetjew M."/>
            <person name="Finn R."/>
            <person name="Kale V."/>
            <person name="Holt S."/>
            <person name="Cochrane G."/>
            <person name="Meng A."/>
            <person name="Brown T."/>
            <person name="Cohen L."/>
        </authorList>
    </citation>
    <scope>NUCLEOTIDE SEQUENCE</scope>
    <source>
        <strain evidence="3">CCAP 955/1</strain>
    </source>
</reference>
<dbReference type="AlphaFoldDB" id="A0A7S3HCX4"/>
<keyword evidence="2" id="KW-0732">Signal</keyword>
<comment type="similarity">
    <text evidence="1">Belongs to the PspA/Vipp/IM30 family.</text>
</comment>
<dbReference type="InterPro" id="IPR007157">
    <property type="entry name" value="PspA_VIPP1"/>
</dbReference>
<evidence type="ECO:0000313" key="3">
    <source>
        <dbReference type="EMBL" id="CAE0291721.1"/>
    </source>
</evidence>
<feature type="chain" id="PRO_5031186033" description="PspA/IM30 family protein" evidence="2">
    <location>
        <begin position="18"/>
        <end position="286"/>
    </location>
</feature>
<evidence type="ECO:0000256" key="1">
    <source>
        <dbReference type="ARBA" id="ARBA00043985"/>
    </source>
</evidence>
<gene>
    <name evidence="3" type="ORF">SELO1098_LOCUS20567</name>
</gene>
<name>A0A7S3HCX4_9STRA</name>
<evidence type="ECO:0008006" key="4">
    <source>
        <dbReference type="Google" id="ProtNLM"/>
    </source>
</evidence>